<comment type="caution">
    <text evidence="5">The sequence shown here is derived from an EMBL/GenBank/DDBJ whole genome shotgun (WGS) entry which is preliminary data.</text>
</comment>
<dbReference type="Proteomes" id="UP000323258">
    <property type="component" value="Unassembled WGS sequence"/>
</dbReference>
<dbReference type="AlphaFoldDB" id="A0A5D4H2L6"/>
<comment type="similarity">
    <text evidence="1">Belongs to the bacterial sugar transferase family.</text>
</comment>
<keyword evidence="5" id="KW-0808">Transferase</keyword>
<dbReference type="Pfam" id="PF02397">
    <property type="entry name" value="Bac_transf"/>
    <property type="match status" value="1"/>
</dbReference>
<gene>
    <name evidence="5" type="ORF">FY036_08325</name>
</gene>
<dbReference type="EMBL" id="VSZS01000060">
    <property type="protein sequence ID" value="TYR33060.1"/>
    <property type="molecule type" value="Genomic_DNA"/>
</dbReference>
<proteinExistence type="inferred from homology"/>
<organism evidence="5 6">
    <name type="scientific">Neoaquamicrobium microcysteis</name>
    <dbReference type="NCBI Taxonomy" id="2682781"/>
    <lineage>
        <taxon>Bacteria</taxon>
        <taxon>Pseudomonadati</taxon>
        <taxon>Pseudomonadota</taxon>
        <taxon>Alphaproteobacteria</taxon>
        <taxon>Hyphomicrobiales</taxon>
        <taxon>Phyllobacteriaceae</taxon>
        <taxon>Neoaquamicrobium</taxon>
    </lineage>
</organism>
<evidence type="ECO:0000256" key="2">
    <source>
        <dbReference type="ARBA" id="ARBA00023169"/>
    </source>
</evidence>
<accession>A0A5D4H2L6</accession>
<keyword evidence="6" id="KW-1185">Reference proteome</keyword>
<reference evidence="5 6" key="2">
    <citation type="submission" date="2019-09" db="EMBL/GenBank/DDBJ databases">
        <title>Mesorhizobium sp. MaA-C15 isolated from Microcystis aeruginosa.</title>
        <authorList>
            <person name="Jeong S.E."/>
            <person name="Jin H.M."/>
            <person name="Jeon C.O."/>
        </authorList>
    </citation>
    <scope>NUCLEOTIDE SEQUENCE [LARGE SCALE GENOMIC DNA]</scope>
    <source>
        <strain evidence="5 6">MaA-C15</strain>
    </source>
</reference>
<dbReference type="InterPro" id="IPR003362">
    <property type="entry name" value="Bact_transf"/>
</dbReference>
<evidence type="ECO:0000256" key="3">
    <source>
        <dbReference type="SAM" id="Phobius"/>
    </source>
</evidence>
<dbReference type="RefSeq" id="WP_148914262.1">
    <property type="nucleotide sequence ID" value="NZ_VSZS01000060.1"/>
</dbReference>
<keyword evidence="3" id="KW-0812">Transmembrane</keyword>
<dbReference type="GO" id="GO:0016780">
    <property type="term" value="F:phosphotransferase activity, for other substituted phosphate groups"/>
    <property type="evidence" value="ECO:0007669"/>
    <property type="project" value="TreeGrafter"/>
</dbReference>
<evidence type="ECO:0000313" key="5">
    <source>
        <dbReference type="EMBL" id="TYR33060.1"/>
    </source>
</evidence>
<dbReference type="PANTHER" id="PTHR30576:SF0">
    <property type="entry name" value="UNDECAPRENYL-PHOSPHATE N-ACETYLGALACTOSAMINYL 1-PHOSPHATE TRANSFERASE-RELATED"/>
    <property type="match status" value="1"/>
</dbReference>
<name>A0A5D4H2L6_9HYPH</name>
<evidence type="ECO:0000313" key="6">
    <source>
        <dbReference type="Proteomes" id="UP000323258"/>
    </source>
</evidence>
<dbReference type="GO" id="GO:0000271">
    <property type="term" value="P:polysaccharide biosynthetic process"/>
    <property type="evidence" value="ECO:0007669"/>
    <property type="project" value="UniProtKB-KW"/>
</dbReference>
<protein>
    <submittedName>
        <fullName evidence="5">Sugar transferase</fullName>
    </submittedName>
</protein>
<evidence type="ECO:0000259" key="4">
    <source>
        <dbReference type="Pfam" id="PF02397"/>
    </source>
</evidence>
<keyword evidence="3" id="KW-1133">Transmembrane helix</keyword>
<keyword evidence="2" id="KW-0270">Exopolysaccharide synthesis</keyword>
<evidence type="ECO:0000256" key="1">
    <source>
        <dbReference type="ARBA" id="ARBA00006464"/>
    </source>
</evidence>
<feature type="domain" description="Bacterial sugar transferase" evidence="4">
    <location>
        <begin position="7"/>
        <end position="192"/>
    </location>
</feature>
<reference evidence="5 6" key="1">
    <citation type="submission" date="2019-08" db="EMBL/GenBank/DDBJ databases">
        <authorList>
            <person name="Seo Y.L."/>
        </authorList>
    </citation>
    <scope>NUCLEOTIDE SEQUENCE [LARGE SCALE GENOMIC DNA]</scope>
    <source>
        <strain evidence="5 6">MaA-C15</strain>
    </source>
</reference>
<dbReference type="OrthoDB" id="9808602at2"/>
<sequence>MFQLACKRAIDVAVSSLALLVLSPLFLVLALLVMSDTPGPAFFVQERWGRRGRKIRVLKFRTMHAERSDAAGIIQAAPNDPRVTRLGRLLRRTNLDELPQLWNVLRGDMSLIGPRCHAIGMLGGGVPYEELVPEYHQRHDMRPGITGLAQASGYRGPTVDAEKARGRIELDLIYVRRFSLWLDLKIAIRTIASEWRGGTGL</sequence>
<feature type="transmembrane region" description="Helical" evidence="3">
    <location>
        <begin position="12"/>
        <end position="34"/>
    </location>
</feature>
<dbReference type="PANTHER" id="PTHR30576">
    <property type="entry name" value="COLANIC BIOSYNTHESIS UDP-GLUCOSE LIPID CARRIER TRANSFERASE"/>
    <property type="match status" value="1"/>
</dbReference>
<keyword evidence="3" id="KW-0472">Membrane</keyword>